<name>E5XL68_SEGRC</name>
<dbReference type="HOGENOM" id="CLU_647040_0_0_11"/>
<dbReference type="Gene3D" id="1.10.287.1060">
    <property type="entry name" value="ESAT-6-like"/>
    <property type="match status" value="1"/>
</dbReference>
<dbReference type="AlphaFoldDB" id="E5XL68"/>
<evidence type="ECO:0000313" key="2">
    <source>
        <dbReference type="Proteomes" id="UP000004816"/>
    </source>
</evidence>
<dbReference type="STRING" id="679197.HMPREF9336_00237"/>
<gene>
    <name evidence="1" type="ORF">HMPREF9336_00237</name>
</gene>
<dbReference type="InterPro" id="IPR036689">
    <property type="entry name" value="ESAT-6-like_sf"/>
</dbReference>
<proteinExistence type="predicted"/>
<comment type="caution">
    <text evidence="1">The sequence shown here is derived from an EMBL/GenBank/DDBJ whole genome shotgun (WGS) entry which is preliminary data.</text>
</comment>
<organism evidence="1 2">
    <name type="scientific">Segniliparus rugosus (strain ATCC BAA-974 / DSM 45345 / CCUG 50838 / CIP 108380 / JCM 13579 / CDC 945)</name>
    <dbReference type="NCBI Taxonomy" id="679197"/>
    <lineage>
        <taxon>Bacteria</taxon>
        <taxon>Bacillati</taxon>
        <taxon>Actinomycetota</taxon>
        <taxon>Actinomycetes</taxon>
        <taxon>Mycobacteriales</taxon>
        <taxon>Segniliparaceae</taxon>
        <taxon>Segniliparus</taxon>
    </lineage>
</organism>
<protein>
    <submittedName>
        <fullName evidence="1">Uncharacterized protein</fullName>
    </submittedName>
</protein>
<dbReference type="Proteomes" id="UP000004816">
    <property type="component" value="Unassembled WGS sequence"/>
</dbReference>
<accession>E5XL68</accession>
<dbReference type="OrthoDB" id="4556231at2"/>
<dbReference type="EMBL" id="ACZI02000003">
    <property type="protein sequence ID" value="EFV14936.1"/>
    <property type="molecule type" value="Genomic_DNA"/>
</dbReference>
<evidence type="ECO:0000313" key="1">
    <source>
        <dbReference type="EMBL" id="EFV14936.1"/>
    </source>
</evidence>
<keyword evidence="2" id="KW-1185">Reference proteome</keyword>
<dbReference type="RefSeq" id="WP_007467034.1">
    <property type="nucleotide sequence ID" value="NZ_KI391954.1"/>
</dbReference>
<dbReference type="SUPFAM" id="SSF140453">
    <property type="entry name" value="EsxAB dimer-like"/>
    <property type="match status" value="1"/>
</dbReference>
<sequence>MAEDQSWSRIVASLNEQNARTRGQFDRTRLVADRLWELWAGEAATLFGAEWELADGRARALLDEELAILALLPAADSARGAPQPPSGTADRVWTEVELFELMEHAAAHFQAQEEELKAALAGRDELIGQAERHLGEDGSGYAAEHRLWLKRAQDVALRLAKLGAGVRAAREAYARADRMNARMFRADLFAETQPERSEAASAAADAAEQAGLYGHLSPVGLYLLADVLVAANEDLLKALIAAALALEGVGPLAGRKEREWAEQYDLRSQAVFLLAGDCLRAMGLLTRSVRQAGRNWEITEWGAGGGRGFLPDAAKVKEVVEMRIAPPPSALGQAVVEPDGLRKAGAVWRALAESVDTLDRAVVAASGFDSEEGAALESAVGQIAARLCAVQDGAAEIAELCAKQRAWLQLPWWRRSRFRAAPIPT</sequence>
<reference evidence="1 2" key="1">
    <citation type="journal article" date="2011" name="Stand. Genomic Sci.">
        <title>High quality draft genome sequence of Segniliparus rugosus CDC 945(T)= (ATCC BAA-974(T)).</title>
        <authorList>
            <person name="Earl A.M."/>
            <person name="Desjardins C.A."/>
            <person name="Fitzgerald M.G."/>
            <person name="Arachchi H.M."/>
            <person name="Zeng Q."/>
            <person name="Mehta T."/>
            <person name="Griggs A."/>
            <person name="Birren B.W."/>
            <person name="Toney N.C."/>
            <person name="Carr J."/>
            <person name="Posey J."/>
            <person name="Butler W.R."/>
        </authorList>
    </citation>
    <scope>NUCLEOTIDE SEQUENCE [LARGE SCALE GENOMIC DNA]</scope>
    <source>
        <strain evidence="2">ATCC BAA-974 / DSM 45345 / CCUG 50838 / CIP 108380 / JCM 13579 / CDC 945</strain>
    </source>
</reference>